<sequence>MNKSLSRATVSLAMAKAMAAEAEKKAIEISVPVVISIVDGGAHTLLLQRMDDALVTSCDISLNKAWTACCMKQPTHALTEVVQPGQSLYGLALTNQQRIVIFGGGFPIMEKGEIIGAIGVSGGTVEQDMEIASAALDYFKKN</sequence>
<dbReference type="RefSeq" id="WP_106928709.1">
    <property type="nucleotide sequence ID" value="NZ_CABMMU010000014.1"/>
</dbReference>
<dbReference type="Gene3D" id="3.30.450.150">
    <property type="entry name" value="Haem-degrading domain"/>
    <property type="match status" value="1"/>
</dbReference>
<keyword evidence="2" id="KW-1185">Reference proteome</keyword>
<dbReference type="EMBL" id="PYHO01000014">
    <property type="protein sequence ID" value="PSR45602.1"/>
    <property type="molecule type" value="Genomic_DNA"/>
</dbReference>
<accession>A0A2T2XZB9</accession>
<dbReference type="PANTHER" id="PTHR34309:SF1">
    <property type="entry name" value="PROTEIN GLCG"/>
    <property type="match status" value="1"/>
</dbReference>
<comment type="caution">
    <text evidence="1">The sequence shown here is derived from an EMBL/GenBank/DDBJ whole genome shotgun (WGS) entry which is preliminary data.</text>
</comment>
<evidence type="ECO:0008006" key="3">
    <source>
        <dbReference type="Google" id="ProtNLM"/>
    </source>
</evidence>
<gene>
    <name evidence="1" type="ORF">C8256_16800</name>
</gene>
<evidence type="ECO:0000313" key="2">
    <source>
        <dbReference type="Proteomes" id="UP000240892"/>
    </source>
</evidence>
<proteinExistence type="predicted"/>
<protein>
    <recommendedName>
        <fullName evidence="3">Heme-binding protein</fullName>
    </recommendedName>
</protein>
<dbReference type="Proteomes" id="UP000240892">
    <property type="component" value="Unassembled WGS sequence"/>
</dbReference>
<dbReference type="PANTHER" id="PTHR34309">
    <property type="entry name" value="SLR1406 PROTEIN"/>
    <property type="match status" value="1"/>
</dbReference>
<dbReference type="InterPro" id="IPR005624">
    <property type="entry name" value="PduO/GlcC-like"/>
</dbReference>
<name>A0A2T2XZB9_9ENTR</name>
<reference evidence="1 2" key="1">
    <citation type="submission" date="2018-03" db="EMBL/GenBank/DDBJ databases">
        <title>First report of an OXA-48+CTX-M-M-producing Kluyvera ascorbata clone recovered from patients admitted in a University Hospital in Madrid, Spain.</title>
        <authorList>
            <person name="Hernandez-Garcia M."/>
            <person name="Leon-Sampedro R."/>
            <person name="Perez-Viso B."/>
            <person name="Morosini M.I."/>
            <person name="Lopez-Fresnena N."/>
            <person name="Coque T.M."/>
            <person name="Bonten M."/>
            <person name="Malhotra-Kumar S."/>
            <person name="Ruiz-Garbajosa P."/>
            <person name="Canton R."/>
        </authorList>
    </citation>
    <scope>NUCLEOTIDE SEQUENCE [LARGE SCALE GENOMIC DNA]</scope>
    <source>
        <strain evidence="1 2">KA2</strain>
    </source>
</reference>
<dbReference type="SUPFAM" id="SSF143744">
    <property type="entry name" value="GlcG-like"/>
    <property type="match status" value="1"/>
</dbReference>
<dbReference type="InterPro" id="IPR038084">
    <property type="entry name" value="PduO/GlcC-like_sf"/>
</dbReference>
<evidence type="ECO:0000313" key="1">
    <source>
        <dbReference type="EMBL" id="PSR45602.1"/>
    </source>
</evidence>
<dbReference type="InterPro" id="IPR052517">
    <property type="entry name" value="GlcG_carb_metab_protein"/>
</dbReference>
<dbReference type="AlphaFoldDB" id="A0A2T2XZB9"/>
<organism evidence="1 2">
    <name type="scientific">Kluyvera genomosp. 2</name>
    <dbReference type="NCBI Taxonomy" id="2774054"/>
    <lineage>
        <taxon>Bacteria</taxon>
        <taxon>Pseudomonadati</taxon>
        <taxon>Pseudomonadota</taxon>
        <taxon>Gammaproteobacteria</taxon>
        <taxon>Enterobacterales</taxon>
        <taxon>Enterobacteriaceae</taxon>
        <taxon>Kluyvera</taxon>
    </lineage>
</organism>
<dbReference type="Pfam" id="PF03928">
    <property type="entry name" value="HbpS-like"/>
    <property type="match status" value="1"/>
</dbReference>